<dbReference type="Gene3D" id="3.30.70.270">
    <property type="match status" value="2"/>
</dbReference>
<dbReference type="InterPro" id="IPR000477">
    <property type="entry name" value="RT_dom"/>
</dbReference>
<evidence type="ECO:0000259" key="1">
    <source>
        <dbReference type="Pfam" id="PF00078"/>
    </source>
</evidence>
<gene>
    <name evidence="3" type="ORF">PC113_g15399</name>
    <name evidence="5" type="ORF">PC115_g18449</name>
    <name evidence="4" type="ORF">PC117_g26098</name>
    <name evidence="6" type="ORF">PC118_g23629</name>
    <name evidence="7" type="ORF">PC129_g23417</name>
</gene>
<dbReference type="Proteomes" id="UP000697107">
    <property type="component" value="Unassembled WGS sequence"/>
</dbReference>
<dbReference type="Proteomes" id="UP000774804">
    <property type="component" value="Unassembled WGS sequence"/>
</dbReference>
<dbReference type="AlphaFoldDB" id="A0A8T0YUP0"/>
<dbReference type="PANTHER" id="PTHR33064:SF37">
    <property type="entry name" value="RIBONUCLEASE H"/>
    <property type="match status" value="1"/>
</dbReference>
<dbReference type="EMBL" id="RCML01002328">
    <property type="protein sequence ID" value="KAG2958233.1"/>
    <property type="molecule type" value="Genomic_DNA"/>
</dbReference>
<dbReference type="Pfam" id="PF00078">
    <property type="entry name" value="RVT_1"/>
    <property type="match status" value="1"/>
</dbReference>
<sequence length="440" mass="49073">MTGRPVKAADIHLEPLPEVSKLLALEKMTMDDFLADLKAGKIEEVVLLKPETTPEELNSSSVLDEDVLEKMKKRREARLGSKALKNPMDPVYPLVKEFADVVSEDSPSQLPPDRGVRHEIDLVPGTKYCVTRQWPLPREQCEVIDAFFSAKAKAGMVRESKSPHSTPTFCVWKPNGKWRLVHAYNKLNNATVLAQTPISRKDVLLNNMAGCELYSALDLVDGYYQILMRESDIPLTAVSTPSGMLWEWLVMPQGLSNAPATFNCLVTQLFRPLCAYTQTYFDDIFVHSHAGDGKTAMEVHLGHLRRVLEAMRANKLYANIDKCVFASPEIKVLRCFVSNVGVRADPEKVKAVAVWPTPRSQKDLRKGLGSANYLYSAGYAGLAGPLSELLKKDSDWRWERQHQDAFKSIKASLQQAPVLALPDETKPFSVVCDASDYALG</sequence>
<evidence type="ECO:0000313" key="5">
    <source>
        <dbReference type="EMBL" id="KAG2893460.1"/>
    </source>
</evidence>
<dbReference type="InterPro" id="IPR043128">
    <property type="entry name" value="Rev_trsase/Diguanyl_cyclase"/>
</dbReference>
<evidence type="ECO:0000313" key="4">
    <source>
        <dbReference type="EMBL" id="KAG2883109.1"/>
    </source>
</evidence>
<dbReference type="Proteomes" id="UP000760860">
    <property type="component" value="Unassembled WGS sequence"/>
</dbReference>
<dbReference type="EMBL" id="RCMK01002258">
    <property type="protein sequence ID" value="KAG2883109.1"/>
    <property type="molecule type" value="Genomic_DNA"/>
</dbReference>
<feature type="domain" description="Reverse transcriptase" evidence="1">
    <location>
        <begin position="173"/>
        <end position="333"/>
    </location>
</feature>
<dbReference type="SUPFAM" id="SSF56672">
    <property type="entry name" value="DNA/RNA polymerases"/>
    <property type="match status" value="1"/>
</dbReference>
<dbReference type="FunFam" id="3.30.70.270:FF:000020">
    <property type="entry name" value="Transposon Tf2-6 polyprotein-like Protein"/>
    <property type="match status" value="1"/>
</dbReference>
<dbReference type="EMBL" id="RCMI01000956">
    <property type="protein sequence ID" value="KAG2893460.1"/>
    <property type="molecule type" value="Genomic_DNA"/>
</dbReference>
<name>A0A8T0YUP0_9STRA</name>
<reference evidence="3" key="1">
    <citation type="submission" date="2018-10" db="EMBL/GenBank/DDBJ databases">
        <title>Effector identification in a new, highly contiguous assembly of the strawberry crown rot pathogen Phytophthora cactorum.</title>
        <authorList>
            <person name="Armitage A.D."/>
            <person name="Nellist C.F."/>
            <person name="Bates H."/>
            <person name="Vickerstaff R.J."/>
            <person name="Harrison R.J."/>
        </authorList>
    </citation>
    <scope>NUCLEOTIDE SEQUENCE</scope>
    <source>
        <strain evidence="3">15-7</strain>
        <strain evidence="5">4032</strain>
        <strain evidence="4">4040</strain>
        <strain evidence="6">P415</strain>
        <strain evidence="7">P421</strain>
    </source>
</reference>
<dbReference type="EMBL" id="RCMV01002651">
    <property type="protein sequence ID" value="KAG3201779.1"/>
    <property type="molecule type" value="Genomic_DNA"/>
</dbReference>
<dbReference type="Proteomes" id="UP000736787">
    <property type="component" value="Unassembled WGS sequence"/>
</dbReference>
<feature type="domain" description="Reverse transcriptase/retrotransposon-derived protein RNase H-like" evidence="2">
    <location>
        <begin position="398"/>
        <end position="440"/>
    </location>
</feature>
<evidence type="ECO:0000313" key="8">
    <source>
        <dbReference type="Proteomes" id="UP000735874"/>
    </source>
</evidence>
<evidence type="ECO:0000313" key="6">
    <source>
        <dbReference type="EMBL" id="KAG2958233.1"/>
    </source>
</evidence>
<evidence type="ECO:0000259" key="2">
    <source>
        <dbReference type="Pfam" id="PF17919"/>
    </source>
</evidence>
<dbReference type="Proteomes" id="UP000735874">
    <property type="component" value="Unassembled WGS sequence"/>
</dbReference>
<evidence type="ECO:0008006" key="9">
    <source>
        <dbReference type="Google" id="ProtNLM"/>
    </source>
</evidence>
<dbReference type="CDD" id="cd01647">
    <property type="entry name" value="RT_LTR"/>
    <property type="match status" value="1"/>
</dbReference>
<dbReference type="EMBL" id="RCMG01000568">
    <property type="protein sequence ID" value="KAG2852014.1"/>
    <property type="molecule type" value="Genomic_DNA"/>
</dbReference>
<dbReference type="InterPro" id="IPR041577">
    <property type="entry name" value="RT_RNaseH_2"/>
</dbReference>
<dbReference type="VEuPathDB" id="FungiDB:PC110_g23863"/>
<dbReference type="InterPro" id="IPR043502">
    <property type="entry name" value="DNA/RNA_pol_sf"/>
</dbReference>
<dbReference type="Gene3D" id="3.10.10.10">
    <property type="entry name" value="HIV Type 1 Reverse Transcriptase, subunit A, domain 1"/>
    <property type="match status" value="1"/>
</dbReference>
<dbReference type="PANTHER" id="PTHR33064">
    <property type="entry name" value="POL PROTEIN"/>
    <property type="match status" value="1"/>
</dbReference>
<dbReference type="Pfam" id="PF17919">
    <property type="entry name" value="RT_RNaseH_2"/>
    <property type="match status" value="1"/>
</dbReference>
<protein>
    <recommendedName>
        <fullName evidence="9">Reverse transcriptase domain-containing protein</fullName>
    </recommendedName>
</protein>
<organism evidence="3 8">
    <name type="scientific">Phytophthora cactorum</name>
    <dbReference type="NCBI Taxonomy" id="29920"/>
    <lineage>
        <taxon>Eukaryota</taxon>
        <taxon>Sar</taxon>
        <taxon>Stramenopiles</taxon>
        <taxon>Oomycota</taxon>
        <taxon>Peronosporomycetes</taxon>
        <taxon>Peronosporales</taxon>
        <taxon>Peronosporaceae</taxon>
        <taxon>Phytophthora</taxon>
    </lineage>
</organism>
<dbReference type="InterPro" id="IPR051320">
    <property type="entry name" value="Viral_Replic_Matur_Polypro"/>
</dbReference>
<comment type="caution">
    <text evidence="3">The sequence shown here is derived from an EMBL/GenBank/DDBJ whole genome shotgun (WGS) entry which is preliminary data.</text>
</comment>
<accession>A0A8T0YUP0</accession>
<evidence type="ECO:0000313" key="7">
    <source>
        <dbReference type="EMBL" id="KAG3201779.1"/>
    </source>
</evidence>
<evidence type="ECO:0000313" key="3">
    <source>
        <dbReference type="EMBL" id="KAG2852014.1"/>
    </source>
</evidence>
<proteinExistence type="predicted"/>